<protein>
    <submittedName>
        <fullName evidence="3">DUF2147 domain-containing protein</fullName>
    </submittedName>
</protein>
<reference evidence="3 4" key="1">
    <citation type="submission" date="2019-08" db="EMBL/GenBank/DDBJ databases">
        <title>Complete genome sequence of Kushneria sp. YCWA18, a halophilic phosphate-solubilizing bacterium isolated from Daqiao saltern in China.</title>
        <authorList>
            <person name="Du G.-X."/>
            <person name="Qu L.-Y."/>
        </authorList>
    </citation>
    <scope>NUCLEOTIDE SEQUENCE [LARGE SCALE GENOMIC DNA]</scope>
    <source>
        <strain evidence="3 4">YCWA18</strain>
    </source>
</reference>
<dbReference type="Gene3D" id="2.40.128.520">
    <property type="match status" value="1"/>
</dbReference>
<evidence type="ECO:0000313" key="3">
    <source>
        <dbReference type="EMBL" id="QEL10685.1"/>
    </source>
</evidence>
<evidence type="ECO:0000256" key="1">
    <source>
        <dbReference type="SAM" id="SignalP"/>
    </source>
</evidence>
<feature type="chain" id="PRO_5022726193" evidence="1">
    <location>
        <begin position="39"/>
        <end position="187"/>
    </location>
</feature>
<keyword evidence="1" id="KW-0732">Signal</keyword>
<name>A0A5C1A194_9GAMM</name>
<dbReference type="Proteomes" id="UP000322553">
    <property type="component" value="Chromosome"/>
</dbReference>
<evidence type="ECO:0000313" key="4">
    <source>
        <dbReference type="Proteomes" id="UP000322553"/>
    </source>
</evidence>
<accession>A0A5C1A194</accession>
<evidence type="ECO:0000259" key="2">
    <source>
        <dbReference type="Pfam" id="PF09917"/>
    </source>
</evidence>
<dbReference type="OrthoDB" id="9814399at2"/>
<sequence length="187" mass="20368">MNSVLPEVPMPRHSSRARARLTLLAALSSLIACLPPLAAATEQPSSSSRDITGLWEADSSHGHPEALVRIEGYHGHYTGTVVRLLKSGTDPDKRCSECSGPRHNQPIVGMEIIWNLEDGNEAGHYRNGKILDPDSGKIYDFKATVSPDGQTLSGRGFIGLSLLGKTQTWQRRDPEMLHHNDNGNKGP</sequence>
<dbReference type="Pfam" id="PF09917">
    <property type="entry name" value="DUF2147"/>
    <property type="match status" value="1"/>
</dbReference>
<dbReference type="InterPro" id="IPR019223">
    <property type="entry name" value="DUF2147"/>
</dbReference>
<feature type="domain" description="DUF2147" evidence="2">
    <location>
        <begin position="53"/>
        <end position="171"/>
    </location>
</feature>
<dbReference type="KEGG" id="kuy:FY550_05790"/>
<feature type="signal peptide" evidence="1">
    <location>
        <begin position="1"/>
        <end position="38"/>
    </location>
</feature>
<dbReference type="PANTHER" id="PTHR36919:SF3">
    <property type="entry name" value="BLL5882 PROTEIN"/>
    <property type="match status" value="1"/>
</dbReference>
<proteinExistence type="predicted"/>
<keyword evidence="4" id="KW-1185">Reference proteome</keyword>
<dbReference type="AlphaFoldDB" id="A0A5C1A194"/>
<organism evidence="3 4">
    <name type="scientific">Kushneria phosphatilytica</name>
    <dbReference type="NCBI Taxonomy" id="657387"/>
    <lineage>
        <taxon>Bacteria</taxon>
        <taxon>Pseudomonadati</taxon>
        <taxon>Pseudomonadota</taxon>
        <taxon>Gammaproteobacteria</taxon>
        <taxon>Oceanospirillales</taxon>
        <taxon>Halomonadaceae</taxon>
        <taxon>Kushneria</taxon>
    </lineage>
</organism>
<dbReference type="PANTHER" id="PTHR36919">
    <property type="entry name" value="BLR1215 PROTEIN"/>
    <property type="match status" value="1"/>
</dbReference>
<gene>
    <name evidence="3" type="ORF">FY550_05790</name>
</gene>
<dbReference type="EMBL" id="CP043420">
    <property type="protein sequence ID" value="QEL10685.1"/>
    <property type="molecule type" value="Genomic_DNA"/>
</dbReference>